<dbReference type="RefSeq" id="WP_026390990.1">
    <property type="nucleotide sequence ID" value="NZ_LR215048.1"/>
</dbReference>
<evidence type="ECO:0000313" key="5">
    <source>
        <dbReference type="Proteomes" id="UP000289841"/>
    </source>
</evidence>
<dbReference type="EMBL" id="LR215048">
    <property type="protein sequence ID" value="VEU81361.1"/>
    <property type="molecule type" value="Genomic_DNA"/>
</dbReference>
<dbReference type="EMBL" id="LR215048">
    <property type="protein sequence ID" value="VEU81342.1"/>
    <property type="molecule type" value="Genomic_DNA"/>
</dbReference>
<protein>
    <submittedName>
        <fullName evidence="1">Uncharacterized protein</fullName>
    </submittedName>
</protein>
<dbReference type="KEGG" id="aaxa:NCTC10138_01740"/>
<dbReference type="AlphaFoldDB" id="A0A449BB77"/>
<evidence type="ECO:0000313" key="2">
    <source>
        <dbReference type="EMBL" id="VEU81342.1"/>
    </source>
</evidence>
<accession>A0A449BB77</accession>
<keyword evidence="5" id="KW-1185">Reference proteome</keyword>
<dbReference type="EMBL" id="LR215048">
    <property type="protein sequence ID" value="VEU81378.1"/>
    <property type="molecule type" value="Genomic_DNA"/>
</dbReference>
<evidence type="ECO:0000313" key="3">
    <source>
        <dbReference type="EMBL" id="VEU81361.1"/>
    </source>
</evidence>
<dbReference type="STRING" id="1278311.GCA_000428705_01581"/>
<reference evidence="1 5" key="1">
    <citation type="submission" date="2019-01" db="EMBL/GenBank/DDBJ databases">
        <authorList>
            <consortium name="Pathogen Informatics"/>
        </authorList>
    </citation>
    <scope>NUCLEOTIDE SEQUENCE [LARGE SCALE GENOMIC DNA]</scope>
    <source>
        <strain evidence="1 5">NCTC10138</strain>
    </source>
</reference>
<evidence type="ECO:0000313" key="1">
    <source>
        <dbReference type="EMBL" id="VEU79550.1"/>
    </source>
</evidence>
<dbReference type="KEGG" id="aaxa:NCTC10138_01760"/>
<evidence type="ECO:0000313" key="4">
    <source>
        <dbReference type="EMBL" id="VEU81378.1"/>
    </source>
</evidence>
<organism evidence="1 5">
    <name type="scientific">Haploplasma axanthum</name>
    <name type="common">Acholeplasma axanthum</name>
    <dbReference type="NCBI Taxonomy" id="29552"/>
    <lineage>
        <taxon>Bacteria</taxon>
        <taxon>Bacillati</taxon>
        <taxon>Mycoplasmatota</taxon>
        <taxon>Mollicutes</taxon>
        <taxon>Acholeplasmatales</taxon>
        <taxon>Acholeplasmataceae</taxon>
        <taxon>Haploplasma</taxon>
    </lineage>
</organism>
<dbReference type="Proteomes" id="UP000289841">
    <property type="component" value="Chromosome"/>
</dbReference>
<name>A0A449BB77_HAPAX</name>
<dbReference type="KEGG" id="aaxa:NCTC10138_01778"/>
<proteinExistence type="predicted"/>
<gene>
    <name evidence="1" type="ORF">NCTC10138_00015</name>
    <name evidence="2" type="ORF">NCTC10138_01740</name>
    <name evidence="3" type="ORF">NCTC10138_01760</name>
    <name evidence="4" type="ORF">NCTC10138_01778</name>
</gene>
<sequence>MKSTKQAFITKLIDYTLDFFKVKTEDQEHIISFKGEHVIISLKTKETIHELAKIAFDFEEDDGLDFLASVINELALSDDAIKDANDVLTAFYQEDYQEDYNNLQEEIERDIQQEMIDNNVEPD</sequence>
<dbReference type="KEGG" id="aaxa:NCTC10138_00015"/>
<dbReference type="EMBL" id="LR215048">
    <property type="protein sequence ID" value="VEU79550.1"/>
    <property type="molecule type" value="Genomic_DNA"/>
</dbReference>